<comment type="pathway">
    <text evidence="1 6">Cell wall biogenesis; peptidoglycan biosynthesis.</text>
</comment>
<reference evidence="8 9" key="1">
    <citation type="journal article" date="2014" name="BMC Genomics">
        <title>Comparison of environmental and isolate Sulfobacillus genomes reveals diverse carbon, sulfur, nitrogen, and hydrogen metabolisms.</title>
        <authorList>
            <person name="Justice N.B."/>
            <person name="Norman A."/>
            <person name="Brown C.T."/>
            <person name="Singh A."/>
            <person name="Thomas B.C."/>
            <person name="Banfield J.F."/>
        </authorList>
    </citation>
    <scope>NUCLEOTIDE SEQUENCE [LARGE SCALE GENOMIC DNA]</scope>
    <source>
        <strain evidence="8">AMDSBA1</strain>
    </source>
</reference>
<evidence type="ECO:0000256" key="3">
    <source>
        <dbReference type="ARBA" id="ARBA00022960"/>
    </source>
</evidence>
<keyword evidence="4 6" id="KW-0573">Peptidoglycan synthesis</keyword>
<evidence type="ECO:0000259" key="7">
    <source>
        <dbReference type="PROSITE" id="PS52029"/>
    </source>
</evidence>
<dbReference type="GO" id="GO:0005576">
    <property type="term" value="C:extracellular region"/>
    <property type="evidence" value="ECO:0007669"/>
    <property type="project" value="TreeGrafter"/>
</dbReference>
<dbReference type="SUPFAM" id="SSF141523">
    <property type="entry name" value="L,D-transpeptidase catalytic domain-like"/>
    <property type="match status" value="1"/>
</dbReference>
<dbReference type="GO" id="GO:0016740">
    <property type="term" value="F:transferase activity"/>
    <property type="evidence" value="ECO:0007669"/>
    <property type="project" value="UniProtKB-KW"/>
</dbReference>
<dbReference type="EMBL" id="PXYT01000004">
    <property type="protein sequence ID" value="PSR31117.1"/>
    <property type="molecule type" value="Genomic_DNA"/>
</dbReference>
<proteinExistence type="predicted"/>
<comment type="caution">
    <text evidence="8">The sequence shown here is derived from an EMBL/GenBank/DDBJ whole genome shotgun (WGS) entry which is preliminary data.</text>
</comment>
<sequence length="273" mass="30850">MWHRHFKTMLLRAVALIWAITLSLTEHPLNTFANTSLSRSPVFLAHPWRVGIDYPLLIKIPLSMNLSSLYHHITLAPHESFILTRLTDHEFALRPRGFWPGSTLIRCTLSTPRGVVETVFDTDDGKILRVSLSTQSMEAYEGGTLVRVMPVSTGTAPNWTTPQGTFYIYRRVLDDHMRGGTPGTQDTWDVSHVPYAQYIYKAVAIHGAWWNHHFGIPRSHGCIQLSTKIHNSHPATVVDNAKWVWNFTDIGTPVIISGQTPPDPARVLPYPEE</sequence>
<evidence type="ECO:0000256" key="5">
    <source>
        <dbReference type="ARBA" id="ARBA00023316"/>
    </source>
</evidence>
<dbReference type="PANTHER" id="PTHR30582">
    <property type="entry name" value="L,D-TRANSPEPTIDASE"/>
    <property type="match status" value="1"/>
</dbReference>
<evidence type="ECO:0000256" key="4">
    <source>
        <dbReference type="ARBA" id="ARBA00022984"/>
    </source>
</evidence>
<evidence type="ECO:0000256" key="6">
    <source>
        <dbReference type="PROSITE-ProRule" id="PRU01373"/>
    </source>
</evidence>
<evidence type="ECO:0000256" key="1">
    <source>
        <dbReference type="ARBA" id="ARBA00004752"/>
    </source>
</evidence>
<feature type="active site" description="Proton donor/acceptor" evidence="6">
    <location>
        <position position="206"/>
    </location>
</feature>
<keyword evidence="5 6" id="KW-0961">Cell wall biogenesis/degradation</keyword>
<dbReference type="InterPro" id="IPR038063">
    <property type="entry name" value="Transpep_catalytic_dom"/>
</dbReference>
<dbReference type="GO" id="GO:0018104">
    <property type="term" value="P:peptidoglycan-protein cross-linking"/>
    <property type="evidence" value="ECO:0007669"/>
    <property type="project" value="TreeGrafter"/>
</dbReference>
<gene>
    <name evidence="8" type="ORF">C7B43_03185</name>
</gene>
<feature type="active site" description="Nucleophile" evidence="6">
    <location>
        <position position="222"/>
    </location>
</feature>
<keyword evidence="3 6" id="KW-0133">Cell shape</keyword>
<dbReference type="GO" id="GO:0071972">
    <property type="term" value="F:peptidoglycan L,D-transpeptidase activity"/>
    <property type="evidence" value="ECO:0007669"/>
    <property type="project" value="TreeGrafter"/>
</dbReference>
<evidence type="ECO:0000313" key="9">
    <source>
        <dbReference type="Proteomes" id="UP000242699"/>
    </source>
</evidence>
<protein>
    <recommendedName>
        <fullName evidence="7">L,D-TPase catalytic domain-containing protein</fullName>
    </recommendedName>
</protein>
<accession>A0A2T2X9I8</accession>
<dbReference type="InterPro" id="IPR050979">
    <property type="entry name" value="LD-transpeptidase"/>
</dbReference>
<evidence type="ECO:0000256" key="2">
    <source>
        <dbReference type="ARBA" id="ARBA00022679"/>
    </source>
</evidence>
<dbReference type="AlphaFoldDB" id="A0A2T2X9I8"/>
<organism evidence="8 9">
    <name type="scientific">Sulfobacillus benefaciens</name>
    <dbReference type="NCBI Taxonomy" id="453960"/>
    <lineage>
        <taxon>Bacteria</taxon>
        <taxon>Bacillati</taxon>
        <taxon>Bacillota</taxon>
        <taxon>Clostridia</taxon>
        <taxon>Eubacteriales</taxon>
        <taxon>Clostridiales Family XVII. Incertae Sedis</taxon>
        <taxon>Sulfobacillus</taxon>
    </lineage>
</organism>
<dbReference type="InterPro" id="IPR005490">
    <property type="entry name" value="LD_TPept_cat_dom"/>
</dbReference>
<dbReference type="UniPathway" id="UPA00219"/>
<dbReference type="Gene3D" id="2.40.440.10">
    <property type="entry name" value="L,D-transpeptidase catalytic domain-like"/>
    <property type="match status" value="1"/>
</dbReference>
<dbReference type="PANTHER" id="PTHR30582:SF2">
    <property type="entry name" value="L,D-TRANSPEPTIDASE YCIB-RELATED"/>
    <property type="match status" value="1"/>
</dbReference>
<dbReference type="CDD" id="cd16913">
    <property type="entry name" value="YkuD_like"/>
    <property type="match status" value="1"/>
</dbReference>
<dbReference type="Proteomes" id="UP000242699">
    <property type="component" value="Unassembled WGS sequence"/>
</dbReference>
<evidence type="ECO:0000313" key="8">
    <source>
        <dbReference type="EMBL" id="PSR31117.1"/>
    </source>
</evidence>
<name>A0A2T2X9I8_9FIRM</name>
<dbReference type="PROSITE" id="PS52029">
    <property type="entry name" value="LD_TPASE"/>
    <property type="match status" value="1"/>
</dbReference>
<dbReference type="Pfam" id="PF03734">
    <property type="entry name" value="YkuD"/>
    <property type="match status" value="1"/>
</dbReference>
<dbReference type="GO" id="GO:0008360">
    <property type="term" value="P:regulation of cell shape"/>
    <property type="evidence" value="ECO:0007669"/>
    <property type="project" value="UniProtKB-UniRule"/>
</dbReference>
<keyword evidence="2" id="KW-0808">Transferase</keyword>
<feature type="domain" description="L,D-TPase catalytic" evidence="7">
    <location>
        <begin position="126"/>
        <end position="257"/>
    </location>
</feature>
<dbReference type="GO" id="GO:0071555">
    <property type="term" value="P:cell wall organization"/>
    <property type="evidence" value="ECO:0007669"/>
    <property type="project" value="UniProtKB-UniRule"/>
</dbReference>